<keyword evidence="7" id="KW-0812">Transmembrane</keyword>
<dbReference type="PANTHER" id="PTHR10465:SF4">
    <property type="entry name" value="DYNAMIN N-TERMINAL DOMAIN-CONTAINING PROTEIN"/>
    <property type="match status" value="1"/>
</dbReference>
<dbReference type="SUPFAM" id="SSF52540">
    <property type="entry name" value="P-loop containing nucleoside triphosphate hydrolases"/>
    <property type="match status" value="1"/>
</dbReference>
<protein>
    <recommendedName>
        <fullName evidence="8">Dynamin N-terminal domain-containing protein</fullName>
    </recommendedName>
</protein>
<evidence type="ECO:0000256" key="1">
    <source>
        <dbReference type="ARBA" id="ARBA00004370"/>
    </source>
</evidence>
<evidence type="ECO:0000313" key="10">
    <source>
        <dbReference type="Proteomes" id="UP000499080"/>
    </source>
</evidence>
<feature type="transmembrane region" description="Helical" evidence="7">
    <location>
        <begin position="398"/>
        <end position="420"/>
    </location>
</feature>
<name>A0A4Y2F7Z6_ARAVE</name>
<dbReference type="EMBL" id="BGPR01000837">
    <property type="protein sequence ID" value="GBM37351.1"/>
    <property type="molecule type" value="Genomic_DNA"/>
</dbReference>
<dbReference type="OrthoDB" id="1716625at2759"/>
<accession>A0A4Y2F7Z6</accession>
<feature type="transmembrane region" description="Helical" evidence="7">
    <location>
        <begin position="366"/>
        <end position="386"/>
    </location>
</feature>
<reference evidence="9 10" key="1">
    <citation type="journal article" date="2019" name="Sci. Rep.">
        <title>Orb-weaving spider Araneus ventricosus genome elucidates the spidroin gene catalogue.</title>
        <authorList>
            <person name="Kono N."/>
            <person name="Nakamura H."/>
            <person name="Ohtoshi R."/>
            <person name="Moran D.A.P."/>
            <person name="Shinohara A."/>
            <person name="Yoshida Y."/>
            <person name="Fujiwara M."/>
            <person name="Mori M."/>
            <person name="Tomita M."/>
            <person name="Arakawa K."/>
        </authorList>
    </citation>
    <scope>NUCLEOTIDE SEQUENCE [LARGE SCALE GENOMIC DNA]</scope>
</reference>
<dbReference type="GO" id="GO:0007005">
    <property type="term" value="P:mitochondrion organization"/>
    <property type="evidence" value="ECO:0007669"/>
    <property type="project" value="UniProtKB-ARBA"/>
</dbReference>
<keyword evidence="7" id="KW-1133">Transmembrane helix</keyword>
<feature type="coiled-coil region" evidence="6">
    <location>
        <begin position="282"/>
        <end position="317"/>
    </location>
</feature>
<proteinExistence type="predicted"/>
<keyword evidence="6" id="KW-0175">Coiled coil</keyword>
<feature type="domain" description="Dynamin N-terminal" evidence="8">
    <location>
        <begin position="78"/>
        <end position="177"/>
    </location>
</feature>
<dbReference type="InterPro" id="IPR045063">
    <property type="entry name" value="Dynamin_N"/>
</dbReference>
<comment type="subcellular location">
    <subcellularLocation>
        <location evidence="1">Membrane</location>
    </subcellularLocation>
</comment>
<evidence type="ECO:0000256" key="5">
    <source>
        <dbReference type="ARBA" id="ARBA00023136"/>
    </source>
</evidence>
<keyword evidence="10" id="KW-1185">Reference proteome</keyword>
<dbReference type="Pfam" id="PF00350">
    <property type="entry name" value="Dynamin_N"/>
    <property type="match status" value="1"/>
</dbReference>
<dbReference type="GO" id="GO:0016020">
    <property type="term" value="C:membrane"/>
    <property type="evidence" value="ECO:0007669"/>
    <property type="project" value="UniProtKB-SubCell"/>
</dbReference>
<feature type="transmembrane region" description="Helical" evidence="7">
    <location>
        <begin position="339"/>
        <end position="359"/>
    </location>
</feature>
<evidence type="ECO:0000256" key="3">
    <source>
        <dbReference type="ARBA" id="ARBA00022801"/>
    </source>
</evidence>
<dbReference type="InterPro" id="IPR027094">
    <property type="entry name" value="Mitofusin_fam"/>
</dbReference>
<evidence type="ECO:0000256" key="2">
    <source>
        <dbReference type="ARBA" id="ARBA00022741"/>
    </source>
</evidence>
<evidence type="ECO:0000256" key="7">
    <source>
        <dbReference type="SAM" id="Phobius"/>
    </source>
</evidence>
<evidence type="ECO:0000259" key="8">
    <source>
        <dbReference type="Pfam" id="PF00350"/>
    </source>
</evidence>
<dbReference type="GO" id="GO:0005525">
    <property type="term" value="F:GTP binding"/>
    <property type="evidence" value="ECO:0007669"/>
    <property type="project" value="UniProtKB-KW"/>
</dbReference>
<dbReference type="InterPro" id="IPR027417">
    <property type="entry name" value="P-loop_NTPase"/>
</dbReference>
<dbReference type="Proteomes" id="UP000499080">
    <property type="component" value="Unassembled WGS sequence"/>
</dbReference>
<gene>
    <name evidence="9" type="ORF">AVEN_198256_1</name>
</gene>
<keyword evidence="5 7" id="KW-0472">Membrane</keyword>
<evidence type="ECO:0000313" key="9">
    <source>
        <dbReference type="EMBL" id="GBM37351.1"/>
    </source>
</evidence>
<keyword evidence="3" id="KW-0378">Hydrolase</keyword>
<evidence type="ECO:0000256" key="4">
    <source>
        <dbReference type="ARBA" id="ARBA00023134"/>
    </source>
</evidence>
<evidence type="ECO:0000256" key="6">
    <source>
        <dbReference type="SAM" id="Coils"/>
    </source>
</evidence>
<organism evidence="9 10">
    <name type="scientific">Araneus ventricosus</name>
    <name type="common">Orbweaver spider</name>
    <name type="synonym">Epeira ventricosa</name>
    <dbReference type="NCBI Taxonomy" id="182803"/>
    <lineage>
        <taxon>Eukaryota</taxon>
        <taxon>Metazoa</taxon>
        <taxon>Ecdysozoa</taxon>
        <taxon>Arthropoda</taxon>
        <taxon>Chelicerata</taxon>
        <taxon>Arachnida</taxon>
        <taxon>Araneae</taxon>
        <taxon>Araneomorphae</taxon>
        <taxon>Entelegynae</taxon>
        <taxon>Araneoidea</taxon>
        <taxon>Araneidae</taxon>
        <taxon>Araneus</taxon>
    </lineage>
</organism>
<dbReference type="PANTHER" id="PTHR10465">
    <property type="entry name" value="TRANSMEMBRANE GTPASE FZO1"/>
    <property type="match status" value="1"/>
</dbReference>
<keyword evidence="2" id="KW-0547">Nucleotide-binding</keyword>
<sequence>MLNPTSIVKPPPANMVWKFGEGMPTQVSSSFRPRFKLTRVRSKISLVLLRKRKCSGGLIKIASGLNVDLLPPRKKVTILLIGNHSAGKSSFINWYIEEHILKTGVAIETQGFSFVTSGKKRETLTGNATLHLYPHFKPLTEIKGLVDYITTEISTSKQKKFSLVTFIDTPGLVDGEMNYPFDVDKAIRFLGNISDLIFVFFDPIGQALRKRTLNVVEALSAKHGDKIRMYLSKADEAGNETDRQKVLMQIVQELCKRPNLNRQGLELQTVYLPNPNKPVRCVNQIEDVCKEIEKTINRTVQNTLNTLELDCQRIEDAIINEINTNQNRQSQNLKSSGKGILFLLSAISLFTFFVLGVLFSNTTREALSRIVGETLADVLLLYLRGFSYVWDSVPDDDHITITVFVIILVICLLVLAQWYIRLTPTISRKQKQALLERKDYLRTVIINRKRQLYDDYLKQSVADHEL</sequence>
<dbReference type="GO" id="GO:0003924">
    <property type="term" value="F:GTPase activity"/>
    <property type="evidence" value="ECO:0007669"/>
    <property type="project" value="InterPro"/>
</dbReference>
<dbReference type="Gene3D" id="3.40.50.300">
    <property type="entry name" value="P-loop containing nucleotide triphosphate hydrolases"/>
    <property type="match status" value="1"/>
</dbReference>
<dbReference type="AlphaFoldDB" id="A0A4Y2F7Z6"/>
<comment type="caution">
    <text evidence="9">The sequence shown here is derived from an EMBL/GenBank/DDBJ whole genome shotgun (WGS) entry which is preliminary data.</text>
</comment>
<keyword evidence="4" id="KW-0342">GTP-binding</keyword>